<evidence type="ECO:0000313" key="2">
    <source>
        <dbReference type="EMBL" id="KAF0729434.1"/>
    </source>
</evidence>
<feature type="region of interest" description="Disordered" evidence="1">
    <location>
        <begin position="123"/>
        <end position="153"/>
    </location>
</feature>
<dbReference type="Proteomes" id="UP000481153">
    <property type="component" value="Unassembled WGS sequence"/>
</dbReference>
<feature type="compositionally biased region" description="Basic and acidic residues" evidence="1">
    <location>
        <begin position="49"/>
        <end position="64"/>
    </location>
</feature>
<evidence type="ECO:0000313" key="3">
    <source>
        <dbReference type="Proteomes" id="UP000481153"/>
    </source>
</evidence>
<dbReference type="SUPFAM" id="SSF48371">
    <property type="entry name" value="ARM repeat"/>
    <property type="match status" value="1"/>
</dbReference>
<dbReference type="PANTHER" id="PTHR10257">
    <property type="entry name" value="SERINE/THREONINE PROTEIN PHOSPHATASE 2A PP2A REGULATORY SUBUNIT B"/>
    <property type="match status" value="1"/>
</dbReference>
<accession>A0A6G0WPZ5</accession>
<name>A0A6G0WPZ5_9STRA</name>
<feature type="compositionally biased region" description="Basic residues" evidence="1">
    <location>
        <begin position="141"/>
        <end position="151"/>
    </location>
</feature>
<dbReference type="GO" id="GO:0000159">
    <property type="term" value="C:protein phosphatase type 2A complex"/>
    <property type="evidence" value="ECO:0007669"/>
    <property type="project" value="InterPro"/>
</dbReference>
<feature type="region of interest" description="Disordered" evidence="1">
    <location>
        <begin position="28"/>
        <end position="64"/>
    </location>
</feature>
<dbReference type="InterPro" id="IPR016024">
    <property type="entry name" value="ARM-type_fold"/>
</dbReference>
<dbReference type="Pfam" id="PF01603">
    <property type="entry name" value="B56"/>
    <property type="match status" value="1"/>
</dbReference>
<evidence type="ECO:0000256" key="1">
    <source>
        <dbReference type="SAM" id="MobiDB-lite"/>
    </source>
</evidence>
<dbReference type="VEuPathDB" id="FungiDB:AeMF1_008908"/>
<comment type="caution">
    <text evidence="2">The sequence shown here is derived from an EMBL/GenBank/DDBJ whole genome shotgun (WGS) entry which is preliminary data.</text>
</comment>
<organism evidence="2 3">
    <name type="scientific">Aphanomyces euteiches</name>
    <dbReference type="NCBI Taxonomy" id="100861"/>
    <lineage>
        <taxon>Eukaryota</taxon>
        <taxon>Sar</taxon>
        <taxon>Stramenopiles</taxon>
        <taxon>Oomycota</taxon>
        <taxon>Saprolegniomycetes</taxon>
        <taxon>Saprolegniales</taxon>
        <taxon>Verrucalvaceae</taxon>
        <taxon>Aphanomyces</taxon>
    </lineage>
</organism>
<keyword evidence="3" id="KW-1185">Reference proteome</keyword>
<reference evidence="2 3" key="1">
    <citation type="submission" date="2019-07" db="EMBL/GenBank/DDBJ databases">
        <title>Genomics analysis of Aphanomyces spp. identifies a new class of oomycete effector associated with host adaptation.</title>
        <authorList>
            <person name="Gaulin E."/>
        </authorList>
    </citation>
    <scope>NUCLEOTIDE SEQUENCE [LARGE SCALE GENOMIC DNA]</scope>
    <source>
        <strain evidence="2 3">ATCC 201684</strain>
    </source>
</reference>
<dbReference type="EMBL" id="VJMJ01000164">
    <property type="protein sequence ID" value="KAF0729434.1"/>
    <property type="molecule type" value="Genomic_DNA"/>
</dbReference>
<dbReference type="GO" id="GO:0019888">
    <property type="term" value="F:protein phosphatase regulator activity"/>
    <property type="evidence" value="ECO:0007669"/>
    <property type="project" value="InterPro"/>
</dbReference>
<dbReference type="PANTHER" id="PTHR10257:SF3">
    <property type="entry name" value="SERINE_THREONINE-PROTEIN PHOSPHATASE 2A 56 KDA REGULATORY SUBUNIT GAMMA ISOFORM"/>
    <property type="match status" value="1"/>
</dbReference>
<dbReference type="InterPro" id="IPR002554">
    <property type="entry name" value="PP2A_B56"/>
</dbReference>
<dbReference type="GO" id="GO:0007165">
    <property type="term" value="P:signal transduction"/>
    <property type="evidence" value="ECO:0007669"/>
    <property type="project" value="InterPro"/>
</dbReference>
<dbReference type="InterPro" id="IPR011989">
    <property type="entry name" value="ARM-like"/>
</dbReference>
<protein>
    <submittedName>
        <fullName evidence="2">Uncharacterized protein</fullName>
    </submittedName>
</protein>
<sequence>MTPRNDLDSRDADLDVIMQKNARKLRMKQIAKKKPTQQPPGHGPILSPARDKRRDSIKIRDSFSKKQLFDDDEPVMNDSFDKCPVEEKRRSITIFDCAKLVDKKGRVMTQKEFEMASSPSSSCSTTCSSVSPSPESSLGKAAKKFSKKGMKTKPTTSEMLRQMAWEQMVLEIMCCLLPEIDVLSELNRNLVRSAPESMDLVGFQQQLHYHLNALHQQDADLPPPFTSGNKLVELYVNKTLIQSIVFGLMNVTEMRARASLGAISMAIFQHVPERRQDIIQAIECCAVEYFNIPETVHMKAFNVESMILLTGSIIRFQHELFMDMQQSMFDDMDDDCTRFLSPTDEDITVYDSALRILSLFCRSWSCGVSPTTAATAADAIFTASANLASNSTVKALFATIQLLAQVSPHHGLDFLSKSVLRRWPLRSTARQLLFLRLIPMLLVQLASAQVYMESLTKVVYDAFDRLQQCIRSPHVLVAREACALCDDLNLVRMFLLRDKALLDKLTTALHENAHRHWNKQIQTISDDHFDSMLDLA</sequence>
<dbReference type="AlphaFoldDB" id="A0A6G0WPZ5"/>
<feature type="compositionally biased region" description="Low complexity" evidence="1">
    <location>
        <begin position="123"/>
        <end position="140"/>
    </location>
</feature>
<dbReference type="Gene3D" id="1.25.10.10">
    <property type="entry name" value="Leucine-rich Repeat Variant"/>
    <property type="match status" value="1"/>
</dbReference>
<gene>
    <name evidence="2" type="ORF">Ae201684_012935</name>
</gene>
<proteinExistence type="predicted"/>